<dbReference type="Proteomes" id="UP000826656">
    <property type="component" value="Unassembled WGS sequence"/>
</dbReference>
<proteinExistence type="predicted"/>
<comment type="caution">
    <text evidence="2">The sequence shown here is derived from an EMBL/GenBank/DDBJ whole genome shotgun (WGS) entry which is preliminary data.</text>
</comment>
<keyword evidence="3" id="KW-1185">Reference proteome</keyword>
<feature type="region of interest" description="Disordered" evidence="1">
    <location>
        <begin position="1"/>
        <end position="26"/>
    </location>
</feature>
<organism evidence="2 3">
    <name type="scientific">Solanum tuberosum</name>
    <name type="common">Potato</name>
    <dbReference type="NCBI Taxonomy" id="4113"/>
    <lineage>
        <taxon>Eukaryota</taxon>
        <taxon>Viridiplantae</taxon>
        <taxon>Streptophyta</taxon>
        <taxon>Embryophyta</taxon>
        <taxon>Tracheophyta</taxon>
        <taxon>Spermatophyta</taxon>
        <taxon>Magnoliopsida</taxon>
        <taxon>eudicotyledons</taxon>
        <taxon>Gunneridae</taxon>
        <taxon>Pentapetalae</taxon>
        <taxon>asterids</taxon>
        <taxon>lamiids</taxon>
        <taxon>Solanales</taxon>
        <taxon>Solanaceae</taxon>
        <taxon>Solanoideae</taxon>
        <taxon>Solaneae</taxon>
        <taxon>Solanum</taxon>
    </lineage>
</organism>
<accession>A0ABQ7W1G7</accession>
<evidence type="ECO:0000256" key="1">
    <source>
        <dbReference type="SAM" id="MobiDB-lite"/>
    </source>
</evidence>
<reference evidence="2 3" key="1">
    <citation type="journal article" date="2021" name="bioRxiv">
        <title>Chromosome-scale and haplotype-resolved genome assembly of a tetraploid potato cultivar.</title>
        <authorList>
            <person name="Sun H."/>
            <person name="Jiao W.-B."/>
            <person name="Krause K."/>
            <person name="Campoy J.A."/>
            <person name="Goel M."/>
            <person name="Folz-Donahue K."/>
            <person name="Kukat C."/>
            <person name="Huettel B."/>
            <person name="Schneeberger K."/>
        </authorList>
    </citation>
    <scope>NUCLEOTIDE SEQUENCE [LARGE SCALE GENOMIC DNA]</scope>
    <source>
        <strain evidence="2">SolTubOtavaFocal</strain>
        <tissue evidence="2">Leaves</tissue>
    </source>
</reference>
<name>A0ABQ7W1G7_SOLTU</name>
<evidence type="ECO:0000313" key="2">
    <source>
        <dbReference type="EMBL" id="KAH0773687.1"/>
    </source>
</evidence>
<feature type="region of interest" description="Disordered" evidence="1">
    <location>
        <begin position="44"/>
        <end position="67"/>
    </location>
</feature>
<gene>
    <name evidence="2" type="ORF">KY290_010824</name>
</gene>
<dbReference type="EMBL" id="JAIVGD010000005">
    <property type="protein sequence ID" value="KAH0773687.1"/>
    <property type="molecule type" value="Genomic_DNA"/>
</dbReference>
<feature type="compositionally biased region" description="Polar residues" evidence="1">
    <location>
        <begin position="12"/>
        <end position="26"/>
    </location>
</feature>
<protein>
    <submittedName>
        <fullName evidence="2">Uncharacterized protein</fullName>
    </submittedName>
</protein>
<evidence type="ECO:0000313" key="3">
    <source>
        <dbReference type="Proteomes" id="UP000826656"/>
    </source>
</evidence>
<sequence>MSQSAALKKKGSNSNNAQSPLKNLNFDMQYQSSTELANQFKIKREQLANERNDKAKKEHAPIADKRKNSEDFIPQQGKSKLVEYRSVIQSSSKEELGTSHMAAGKGQTKRSLFQFGESIQEKGIKLPMHNFRFQTSSKNGVTDSVHVTGETLGNVEEQHDIQDPLNFKHVKRKSVLSATSHDQFLEEQWLQKEHDIDDLPSCKQRAIKENNEEPSKSGMFIASRTKTGKEIQADTQVAIAELQNHQNSGETANDAFIAVFGKEQPGQLRNATLFSQLLQKNPGLNVRDMSGCVGSNIASPIDAGSAQVVKGQNLPQSSGSTHDPVLQKVDIVGLALSSLVVNQVFPLCGGSAFLVLADSPCLIVIIGVARSIGISFLA</sequence>